<protein>
    <recommendedName>
        <fullName evidence="3">Lipoprotein</fullName>
    </recommendedName>
</protein>
<evidence type="ECO:0008006" key="3">
    <source>
        <dbReference type="Google" id="ProtNLM"/>
    </source>
</evidence>
<dbReference type="AlphaFoldDB" id="C5S5C3"/>
<dbReference type="PROSITE" id="PS51257">
    <property type="entry name" value="PROKAR_LIPOPROTEIN"/>
    <property type="match status" value="1"/>
</dbReference>
<comment type="caution">
    <text evidence="1">The sequence shown here is derived from an EMBL/GenBank/DDBJ whole genome shotgun (WGS) entry which is preliminary data.</text>
</comment>
<reference evidence="1 2" key="1">
    <citation type="journal article" date="2010" name="Vet. Microbiol.">
        <title>Production of haemolysins by strains of the Actinobacillus minor/porcitonsillarum complex.</title>
        <authorList>
            <person name="Arya G."/>
            <person name="Niven D.F."/>
        </authorList>
    </citation>
    <scope>NUCLEOTIDE SEQUENCE [LARGE SCALE GENOMIC DNA]</scope>
    <source>
        <strain evidence="1 2">NM305</strain>
    </source>
</reference>
<dbReference type="OrthoDB" id="9157170at2"/>
<name>C5S5C3_9PAST</name>
<sequence>MKKLWLMLTLSLSACVTPFEEEAKTADYGAYPAHYEAIVRHFYADIVDTNPLEVVKVSPPVKYAQPAYDDGFQTDLNLKKYPNNGHSKERLFGYLVCVEQDNHFDGHKIDAVLIKNDVIIGRIYQISSSGWASFRPKPCTKEYTQMLTRLAEARRTDNERRINNFIQYLKRSE</sequence>
<proteinExistence type="predicted"/>
<evidence type="ECO:0000313" key="1">
    <source>
        <dbReference type="EMBL" id="EER45909.1"/>
    </source>
</evidence>
<dbReference type="RefSeq" id="WP_005826435.1">
    <property type="nucleotide sequence ID" value="NZ_ACQL01000190.1"/>
</dbReference>
<gene>
    <name evidence="1" type="ORF">AM305_04067</name>
</gene>
<dbReference type="Proteomes" id="UP000005532">
    <property type="component" value="Unassembled WGS sequence"/>
</dbReference>
<dbReference type="EMBL" id="ACQL01000190">
    <property type="protein sequence ID" value="EER45909.1"/>
    <property type="molecule type" value="Genomic_DNA"/>
</dbReference>
<organism evidence="1 2">
    <name type="scientific">Actinobacillus minor NM305</name>
    <dbReference type="NCBI Taxonomy" id="637911"/>
    <lineage>
        <taxon>Bacteria</taxon>
        <taxon>Pseudomonadati</taxon>
        <taxon>Pseudomonadota</taxon>
        <taxon>Gammaproteobacteria</taxon>
        <taxon>Pasteurellales</taxon>
        <taxon>Pasteurellaceae</taxon>
        <taxon>Actinobacillus</taxon>
    </lineage>
</organism>
<accession>C5S5C3</accession>
<evidence type="ECO:0000313" key="2">
    <source>
        <dbReference type="Proteomes" id="UP000005532"/>
    </source>
</evidence>